<evidence type="ECO:0000256" key="1">
    <source>
        <dbReference type="ARBA" id="ARBA00022605"/>
    </source>
</evidence>
<evidence type="ECO:0000259" key="3">
    <source>
        <dbReference type="Pfam" id="PF01959"/>
    </source>
</evidence>
<evidence type="ECO:0000259" key="4">
    <source>
        <dbReference type="Pfam" id="PF26558"/>
    </source>
</evidence>
<evidence type="ECO:0000313" key="5">
    <source>
        <dbReference type="EMBL" id="SHJ39836.1"/>
    </source>
</evidence>
<dbReference type="PANTHER" id="PTHR33563:SF1">
    <property type="entry name" value="3-DEHYDROQUINATE SYNTHASE"/>
    <property type="match status" value="1"/>
</dbReference>
<reference evidence="5 6" key="1">
    <citation type="submission" date="2016-11" db="EMBL/GenBank/DDBJ databases">
        <authorList>
            <person name="Jaros S."/>
            <person name="Januszkiewicz K."/>
            <person name="Wedrychowicz H."/>
        </authorList>
    </citation>
    <scope>NUCLEOTIDE SEQUENCE [LARGE SCALE GENOMIC DNA]</scope>
    <source>
        <strain evidence="5 6">DSM 21758</strain>
    </source>
</reference>
<dbReference type="Proteomes" id="UP000184310">
    <property type="component" value="Unassembled WGS sequence"/>
</dbReference>
<dbReference type="RefSeq" id="WP_072986405.1">
    <property type="nucleotide sequence ID" value="NZ_FQZB01000008.1"/>
</dbReference>
<keyword evidence="1" id="KW-0028">Amino-acid biosynthesis</keyword>
<dbReference type="GO" id="GO:0016491">
    <property type="term" value="F:oxidoreductase activity"/>
    <property type="evidence" value="ECO:0007669"/>
    <property type="project" value="InterPro"/>
</dbReference>
<dbReference type="InterPro" id="IPR002812">
    <property type="entry name" value="DHQS"/>
</dbReference>
<organism evidence="5 6">
    <name type="scientific">Clostridium cavendishii DSM 21758</name>
    <dbReference type="NCBI Taxonomy" id="1121302"/>
    <lineage>
        <taxon>Bacteria</taxon>
        <taxon>Bacillati</taxon>
        <taxon>Bacillota</taxon>
        <taxon>Clostridia</taxon>
        <taxon>Eubacteriales</taxon>
        <taxon>Clostridiaceae</taxon>
        <taxon>Clostridium</taxon>
    </lineage>
</organism>
<dbReference type="EMBL" id="FQZB01000008">
    <property type="protein sequence ID" value="SHJ39836.1"/>
    <property type="molecule type" value="Genomic_DNA"/>
</dbReference>
<dbReference type="InterPro" id="IPR056179">
    <property type="entry name" value="DHQS_C"/>
</dbReference>
<dbReference type="InterPro" id="IPR030960">
    <property type="entry name" value="DHQS/DOIS_N"/>
</dbReference>
<dbReference type="Pfam" id="PF26558">
    <property type="entry name" value="DHQS_2nd"/>
    <property type="match status" value="1"/>
</dbReference>
<dbReference type="Pfam" id="PF01959">
    <property type="entry name" value="DHQS"/>
    <property type="match status" value="1"/>
</dbReference>
<proteinExistence type="predicted"/>
<name>A0A1M6IZF2_9CLOT</name>
<sequence length="375" mass="42168">MINKKDLWFDVTKLNEGEIKCLVPLATNNGYEGFFITPDQTDVVRMLPANAKVLLSVCNENTERALEVVEELKDREVIVFSESREVLNKFDNVDTGLFLSVNDRESLDNTVEMSHYYKNIIIEFKSETNIPLELVLAFSQKNNCRVCKRVFEGSDGWVASMVMEMGSHAVLLTSKEMKDVLELKEQLTKLGEYKMDVKELTVVGIEHIGMGDRVCVDTTSLLKEDEGLILGSNSYGGILVSSETHFLPYMELRPFRVNAGALHLYSWCRNDKTAYLSELRAGSEVMTVDSKGNTRSVSVGRIKMERRPLLLVKAQDDAGIEVNVILQDDWHVRVIGPNGAPLNCTELKKGDKVLGYTCIPGRHVGIKIDENIIEK</sequence>
<dbReference type="AlphaFoldDB" id="A0A1M6IZF2"/>
<dbReference type="GO" id="GO:0003856">
    <property type="term" value="F:3-dehydroquinate synthase activity"/>
    <property type="evidence" value="ECO:0007669"/>
    <property type="project" value="InterPro"/>
</dbReference>
<keyword evidence="6" id="KW-1185">Reference proteome</keyword>
<evidence type="ECO:0000256" key="2">
    <source>
        <dbReference type="ARBA" id="ARBA00023141"/>
    </source>
</evidence>
<gene>
    <name evidence="5" type="ORF">SAMN02745163_01865</name>
</gene>
<dbReference type="STRING" id="1121302.SAMN02745163_01865"/>
<accession>A0A1M6IZF2</accession>
<protein>
    <submittedName>
        <fullName evidence="5">3-amino-4-hydroxybenzoic acid synthase</fullName>
    </submittedName>
</protein>
<keyword evidence="2" id="KW-0057">Aromatic amino acid biosynthesis</keyword>
<dbReference type="GO" id="GO:0008652">
    <property type="term" value="P:amino acid biosynthetic process"/>
    <property type="evidence" value="ECO:0007669"/>
    <property type="project" value="UniProtKB-KW"/>
</dbReference>
<feature type="domain" description="3-dehydroquinate synthase N-terminal" evidence="3">
    <location>
        <begin position="4"/>
        <end position="185"/>
    </location>
</feature>
<dbReference type="OrthoDB" id="2043123at2"/>
<evidence type="ECO:0000313" key="6">
    <source>
        <dbReference type="Proteomes" id="UP000184310"/>
    </source>
</evidence>
<dbReference type="PANTHER" id="PTHR33563">
    <property type="match status" value="1"/>
</dbReference>
<dbReference type="GO" id="GO:0009073">
    <property type="term" value="P:aromatic amino acid family biosynthetic process"/>
    <property type="evidence" value="ECO:0007669"/>
    <property type="project" value="UniProtKB-KW"/>
</dbReference>
<feature type="domain" description="3-dehydroquinate synthase C-terminal" evidence="4">
    <location>
        <begin position="200"/>
        <end position="375"/>
    </location>
</feature>